<dbReference type="InterPro" id="IPR053066">
    <property type="entry name" value="ADGR_G7"/>
</dbReference>
<keyword evidence="4 7" id="KW-0472">Membrane</keyword>
<evidence type="ECO:0000256" key="5">
    <source>
        <dbReference type="ARBA" id="ARBA00023157"/>
    </source>
</evidence>
<feature type="region of interest" description="Disordered" evidence="6">
    <location>
        <begin position="1"/>
        <end position="31"/>
    </location>
</feature>
<evidence type="ECO:0000256" key="3">
    <source>
        <dbReference type="ARBA" id="ARBA00022989"/>
    </source>
</evidence>
<evidence type="ECO:0000256" key="1">
    <source>
        <dbReference type="ARBA" id="ARBA00004141"/>
    </source>
</evidence>
<dbReference type="PRINTS" id="PR00249">
    <property type="entry name" value="GPCRSECRETIN"/>
</dbReference>
<keyword evidence="10" id="KW-0675">Receptor</keyword>
<comment type="caution">
    <text evidence="10">The sequence shown here is derived from an EMBL/GenBank/DDBJ whole genome shotgun (WGS) entry which is preliminary data.</text>
</comment>
<comment type="subcellular location">
    <subcellularLocation>
        <location evidence="1">Membrane</location>
        <topology evidence="1">Multi-pass membrane protein</topology>
    </subcellularLocation>
</comment>
<evidence type="ECO:0000259" key="8">
    <source>
        <dbReference type="PROSITE" id="PS50221"/>
    </source>
</evidence>
<keyword evidence="11" id="KW-1185">Reference proteome</keyword>
<feature type="transmembrane region" description="Helical" evidence="7">
    <location>
        <begin position="543"/>
        <end position="568"/>
    </location>
</feature>
<evidence type="ECO:0000256" key="6">
    <source>
        <dbReference type="SAM" id="MobiDB-lite"/>
    </source>
</evidence>
<dbReference type="GO" id="GO:0007166">
    <property type="term" value="P:cell surface receptor signaling pathway"/>
    <property type="evidence" value="ECO:0007669"/>
    <property type="project" value="InterPro"/>
</dbReference>
<dbReference type="EMBL" id="JAHWGI010000341">
    <property type="protein sequence ID" value="KAK3913890.1"/>
    <property type="molecule type" value="Genomic_DNA"/>
</dbReference>
<dbReference type="InterPro" id="IPR000832">
    <property type="entry name" value="GPCR_2_secretin-like"/>
</dbReference>
<evidence type="ECO:0000256" key="2">
    <source>
        <dbReference type="ARBA" id="ARBA00022692"/>
    </source>
</evidence>
<keyword evidence="3 7" id="KW-1133">Transmembrane helix</keyword>
<dbReference type="GO" id="GO:0016020">
    <property type="term" value="C:membrane"/>
    <property type="evidence" value="ECO:0007669"/>
    <property type="project" value="UniProtKB-SubCell"/>
</dbReference>
<evidence type="ECO:0000313" key="10">
    <source>
        <dbReference type="EMBL" id="KAK3913890.1"/>
    </source>
</evidence>
<feature type="non-terminal residue" evidence="10">
    <location>
        <position position="1"/>
    </location>
</feature>
<dbReference type="Pfam" id="PF00002">
    <property type="entry name" value="7tm_2"/>
    <property type="match status" value="1"/>
</dbReference>
<name>A0AAE1H5A3_9NEOP</name>
<evidence type="ECO:0000256" key="4">
    <source>
        <dbReference type="ARBA" id="ARBA00023136"/>
    </source>
</evidence>
<reference evidence="10" key="2">
    <citation type="journal article" date="2023" name="BMC Genomics">
        <title>Pest status, molecular evolution, and epigenetic factors derived from the genome assembly of Frankliniella fusca, a thysanopteran phytovirus vector.</title>
        <authorList>
            <person name="Catto M.A."/>
            <person name="Labadie P.E."/>
            <person name="Jacobson A.L."/>
            <person name="Kennedy G.G."/>
            <person name="Srinivasan R."/>
            <person name="Hunt B.G."/>
        </authorList>
    </citation>
    <scope>NUCLEOTIDE SEQUENCE</scope>
    <source>
        <strain evidence="10">PL_HMW_Pooled</strain>
    </source>
</reference>
<dbReference type="InterPro" id="IPR057244">
    <property type="entry name" value="GAIN_B"/>
</dbReference>
<dbReference type="Proteomes" id="UP001219518">
    <property type="component" value="Unassembled WGS sequence"/>
</dbReference>
<reference evidence="10" key="1">
    <citation type="submission" date="2021-07" db="EMBL/GenBank/DDBJ databases">
        <authorList>
            <person name="Catto M.A."/>
            <person name="Jacobson A."/>
            <person name="Kennedy G."/>
            <person name="Labadie P."/>
            <person name="Hunt B.G."/>
            <person name="Srinivasan R."/>
        </authorList>
    </citation>
    <scope>NUCLEOTIDE SEQUENCE</scope>
    <source>
        <strain evidence="10">PL_HMW_Pooled</strain>
        <tissue evidence="10">Head</tissue>
    </source>
</reference>
<dbReference type="GO" id="GO:0004930">
    <property type="term" value="F:G protein-coupled receptor activity"/>
    <property type="evidence" value="ECO:0007669"/>
    <property type="project" value="InterPro"/>
</dbReference>
<feature type="domain" description="G-protein coupled receptors family 2 profile 2" evidence="9">
    <location>
        <begin position="477"/>
        <end position="727"/>
    </location>
</feature>
<dbReference type="Gene3D" id="1.20.1070.10">
    <property type="entry name" value="Rhodopsin 7-helix transmembrane proteins"/>
    <property type="match status" value="1"/>
</dbReference>
<dbReference type="PROSITE" id="PS50261">
    <property type="entry name" value="G_PROTEIN_RECEP_F2_4"/>
    <property type="match status" value="1"/>
</dbReference>
<feature type="transmembrane region" description="Helical" evidence="7">
    <location>
        <begin position="588"/>
        <end position="609"/>
    </location>
</feature>
<feature type="domain" description="GAIN-B" evidence="8">
    <location>
        <begin position="308"/>
        <end position="468"/>
    </location>
</feature>
<protein>
    <submittedName>
        <fullName evidence="10">Adhesion G-protein coupled receptor D1</fullName>
    </submittedName>
</protein>
<evidence type="ECO:0000259" key="9">
    <source>
        <dbReference type="PROSITE" id="PS50261"/>
    </source>
</evidence>
<feature type="transmembrane region" description="Helical" evidence="7">
    <location>
        <begin position="706"/>
        <end position="726"/>
    </location>
</feature>
<dbReference type="AlphaFoldDB" id="A0AAE1H5A3"/>
<evidence type="ECO:0000313" key="11">
    <source>
        <dbReference type="Proteomes" id="UP001219518"/>
    </source>
</evidence>
<dbReference type="PANTHER" id="PTHR47767">
    <property type="entry name" value="ADHESION G PROTEIN-COUPLED RECEPTOR G7"/>
    <property type="match status" value="1"/>
</dbReference>
<evidence type="ECO:0000256" key="7">
    <source>
        <dbReference type="SAM" id="Phobius"/>
    </source>
</evidence>
<dbReference type="Gene3D" id="2.60.220.50">
    <property type="match status" value="1"/>
</dbReference>
<feature type="region of interest" description="Disordered" evidence="6">
    <location>
        <begin position="754"/>
        <end position="784"/>
    </location>
</feature>
<feature type="transmembrane region" description="Helical" evidence="7">
    <location>
        <begin position="629"/>
        <end position="654"/>
    </location>
</feature>
<dbReference type="PROSITE" id="PS50221">
    <property type="entry name" value="GAIN_B"/>
    <property type="match status" value="1"/>
</dbReference>
<keyword evidence="5" id="KW-1015">Disulfide bond</keyword>
<feature type="transmembrane region" description="Helical" evidence="7">
    <location>
        <begin position="675"/>
        <end position="694"/>
    </location>
</feature>
<sequence length="794" mass="86814">ANLNPARGTSARPRPPPTSSTSRMTASQTRTRMTRAEPLHPWWALWPTLVLLTELSSAFLLPGGGGTGGAPAPEGRRGPMHDGCTLHGTTYPFGAAAAVASRAVRIPDVFNMCCEEFEYGQYGPVRWRATFVNHQARELCPYGASKDPDVPNHGYAFVTRMCMLRPSGPQWGQSNYDECAKDTSVPDDAAKGAEEARRMTADPDSMTVKKYLQAVDLIAKAQSVAAMNRTVARDMLQAMSNMLAVRADVQESADADGSQRRQLFSLMEAHGRGVWMLDNETSYEQRFENLDLLVVRVLAGQSDDIEFSASYASGNASTKETEGEGPVLMRVPREALQSGRATGDELRVRFMVLRNAELLSPPGERSGAQQVVSASLSITPSASAKPTTPSDGRDVPVKDLPTPVHIQLPLNSWGATHVCAYYNNDTGTWQTDGVRLRLDRTGGVNGYAVCEASHLTPFTLLLDPYPRRSLGEFEMPINIVGYLGSTLSILCLAATVITYKFLSRCGQHRWGRVLVQLSLSLIMLHIAYLTSNFKGQLPPEGCIAVAILVHTFLLSTFCWMLVEALVLYQMLITVFASGNTKFFLKRFLFAWGAPVVVVLACGLADPTYYMDTHPDYCVTSGANLLQHDLAAVLPCCVILSANIFIFVRLCMVVLRQRRPAGLTLANGQEPPKVTWAQIWSVVGTAFLLGVTWVFSPLTVGSPALQLVSAALNSFQGVFIFVSRVLTHPEAGRAWRKRLFPRRELRSTSASYSVSEKVSSGSGHGHGPGLGRVKAGERAGSDASTRHRHRQYFFY</sequence>
<feature type="transmembrane region" description="Helical" evidence="7">
    <location>
        <begin position="513"/>
        <end position="531"/>
    </location>
</feature>
<feature type="region of interest" description="Disordered" evidence="6">
    <location>
        <begin position="361"/>
        <end position="396"/>
    </location>
</feature>
<dbReference type="InterPro" id="IPR017981">
    <property type="entry name" value="GPCR_2-like_7TM"/>
</dbReference>
<gene>
    <name evidence="10" type="ORF">KUF71_023308</name>
</gene>
<dbReference type="InterPro" id="IPR046338">
    <property type="entry name" value="GAIN_dom_sf"/>
</dbReference>
<feature type="compositionally biased region" description="Polar residues" evidence="6">
    <location>
        <begin position="367"/>
        <end position="390"/>
    </location>
</feature>
<accession>A0AAE1H5A3</accession>
<feature type="transmembrane region" description="Helical" evidence="7">
    <location>
        <begin position="479"/>
        <end position="501"/>
    </location>
</feature>
<dbReference type="CDD" id="cd15040">
    <property type="entry name" value="7tmB2_Adhesion"/>
    <property type="match status" value="1"/>
</dbReference>
<keyword evidence="2 7" id="KW-0812">Transmembrane</keyword>
<organism evidence="10 11">
    <name type="scientific">Frankliniella fusca</name>
    <dbReference type="NCBI Taxonomy" id="407009"/>
    <lineage>
        <taxon>Eukaryota</taxon>
        <taxon>Metazoa</taxon>
        <taxon>Ecdysozoa</taxon>
        <taxon>Arthropoda</taxon>
        <taxon>Hexapoda</taxon>
        <taxon>Insecta</taxon>
        <taxon>Pterygota</taxon>
        <taxon>Neoptera</taxon>
        <taxon>Paraneoptera</taxon>
        <taxon>Thysanoptera</taxon>
        <taxon>Terebrantia</taxon>
        <taxon>Thripoidea</taxon>
        <taxon>Thripidae</taxon>
        <taxon>Frankliniella</taxon>
    </lineage>
</organism>
<feature type="compositionally biased region" description="Low complexity" evidence="6">
    <location>
        <begin position="1"/>
        <end position="12"/>
    </location>
</feature>
<proteinExistence type="predicted"/>